<evidence type="ECO:0000313" key="2">
    <source>
        <dbReference type="WBParaSite" id="PDA_v2.g29616.t1"/>
    </source>
</evidence>
<evidence type="ECO:0000313" key="1">
    <source>
        <dbReference type="Proteomes" id="UP000887578"/>
    </source>
</evidence>
<sequence length="314" mass="38222">MIISQETYDKCCPSYKEAVDKLETKIAQIKNSNVNTVTKFEKFCHAISDFSKSYLTPSEYWNYIMNQYSKDQLVHINNVEAWKNSCRNIAKWALFHLCYNKEWNAIRYKIRGGVYHYFSAYDDTHLQLLDFQNDFYFQPGKRERVKFLHFRLRFKKFYLEFGTPEFHKYIVTDDDLLYPHNRLQECMLEYEKESSPSARLMNQYHKMKAFYHKIISVEHDVEEWFDVLLETCNFSFILHNVEYRLGKSLCNIKLWKLYIDFLEEQREYRLWLETSLKYCRFFVDDKKMKEKCMARFGGQDFDKIYSCKGLSKFL</sequence>
<accession>A0A914QDA7</accession>
<proteinExistence type="predicted"/>
<reference evidence="2" key="1">
    <citation type="submission" date="2022-11" db="UniProtKB">
        <authorList>
            <consortium name="WormBaseParasite"/>
        </authorList>
    </citation>
    <scope>IDENTIFICATION</scope>
</reference>
<dbReference type="WBParaSite" id="PDA_v2.g29616.t1">
    <property type="protein sequence ID" value="PDA_v2.g29616.t1"/>
    <property type="gene ID" value="PDA_v2.g29616"/>
</dbReference>
<protein>
    <submittedName>
        <fullName evidence="2">Uncharacterized protein</fullName>
    </submittedName>
</protein>
<dbReference type="AlphaFoldDB" id="A0A914QDA7"/>
<dbReference type="Proteomes" id="UP000887578">
    <property type="component" value="Unplaced"/>
</dbReference>
<name>A0A914QDA7_9BILA</name>
<keyword evidence="1" id="KW-1185">Reference proteome</keyword>
<organism evidence="1 2">
    <name type="scientific">Panagrolaimus davidi</name>
    <dbReference type="NCBI Taxonomy" id="227884"/>
    <lineage>
        <taxon>Eukaryota</taxon>
        <taxon>Metazoa</taxon>
        <taxon>Ecdysozoa</taxon>
        <taxon>Nematoda</taxon>
        <taxon>Chromadorea</taxon>
        <taxon>Rhabditida</taxon>
        <taxon>Tylenchina</taxon>
        <taxon>Panagrolaimomorpha</taxon>
        <taxon>Panagrolaimoidea</taxon>
        <taxon>Panagrolaimidae</taxon>
        <taxon>Panagrolaimus</taxon>
    </lineage>
</organism>